<keyword evidence="5 7" id="KW-1133">Transmembrane helix</keyword>
<keyword evidence="3" id="KW-1003">Cell membrane</keyword>
<dbReference type="InterPro" id="IPR035906">
    <property type="entry name" value="MetI-like_sf"/>
</dbReference>
<feature type="domain" description="ABC transmembrane type-1" evidence="8">
    <location>
        <begin position="75"/>
        <end position="265"/>
    </location>
</feature>
<feature type="transmembrane region" description="Helical" evidence="7">
    <location>
        <begin position="143"/>
        <end position="165"/>
    </location>
</feature>
<evidence type="ECO:0000259" key="8">
    <source>
        <dbReference type="PROSITE" id="PS50928"/>
    </source>
</evidence>
<feature type="transmembrane region" description="Helical" evidence="7">
    <location>
        <begin position="113"/>
        <end position="131"/>
    </location>
</feature>
<keyword evidence="4 7" id="KW-0812">Transmembrane</keyword>
<dbReference type="SUPFAM" id="SSF161098">
    <property type="entry name" value="MetI-like"/>
    <property type="match status" value="1"/>
</dbReference>
<dbReference type="EMBL" id="LAZR01029684">
    <property type="protein sequence ID" value="KKL58832.1"/>
    <property type="molecule type" value="Genomic_DNA"/>
</dbReference>
<proteinExistence type="predicted"/>
<feature type="transmembrane region" description="Helical" evidence="7">
    <location>
        <begin position="12"/>
        <end position="33"/>
    </location>
</feature>
<name>A0A0F9G6E0_9ZZZZ</name>
<evidence type="ECO:0000313" key="9">
    <source>
        <dbReference type="EMBL" id="KKL58832.1"/>
    </source>
</evidence>
<evidence type="ECO:0000256" key="2">
    <source>
        <dbReference type="ARBA" id="ARBA00022448"/>
    </source>
</evidence>
<dbReference type="Gene3D" id="1.10.3720.10">
    <property type="entry name" value="MetI-like"/>
    <property type="match status" value="1"/>
</dbReference>
<feature type="transmembrane region" description="Helical" evidence="7">
    <location>
        <begin position="243"/>
        <end position="265"/>
    </location>
</feature>
<organism evidence="9">
    <name type="scientific">marine sediment metagenome</name>
    <dbReference type="NCBI Taxonomy" id="412755"/>
    <lineage>
        <taxon>unclassified sequences</taxon>
        <taxon>metagenomes</taxon>
        <taxon>ecological metagenomes</taxon>
    </lineage>
</organism>
<keyword evidence="6 7" id="KW-0472">Membrane</keyword>
<dbReference type="CDD" id="cd06261">
    <property type="entry name" value="TM_PBP2"/>
    <property type="match status" value="1"/>
</dbReference>
<dbReference type="PROSITE" id="PS50928">
    <property type="entry name" value="ABC_TM1"/>
    <property type="match status" value="1"/>
</dbReference>
<feature type="transmembrane region" description="Helical" evidence="7">
    <location>
        <begin position="80"/>
        <end position="101"/>
    </location>
</feature>
<comment type="caution">
    <text evidence="9">The sequence shown here is derived from an EMBL/GenBank/DDBJ whole genome shotgun (WGS) entry which is preliminary data.</text>
</comment>
<accession>A0A0F9G6E0</accession>
<reference evidence="9" key="1">
    <citation type="journal article" date="2015" name="Nature">
        <title>Complex archaea that bridge the gap between prokaryotes and eukaryotes.</title>
        <authorList>
            <person name="Spang A."/>
            <person name="Saw J.H."/>
            <person name="Jorgensen S.L."/>
            <person name="Zaremba-Niedzwiedzka K."/>
            <person name="Martijn J."/>
            <person name="Lind A.E."/>
            <person name="van Eijk R."/>
            <person name="Schleper C."/>
            <person name="Guy L."/>
            <person name="Ettema T.J."/>
        </authorList>
    </citation>
    <scope>NUCLEOTIDE SEQUENCE</scope>
</reference>
<dbReference type="AlphaFoldDB" id="A0A0F9G6E0"/>
<protein>
    <recommendedName>
        <fullName evidence="8">ABC transmembrane type-1 domain-containing protein</fullName>
    </recommendedName>
</protein>
<evidence type="ECO:0000256" key="7">
    <source>
        <dbReference type="SAM" id="Phobius"/>
    </source>
</evidence>
<dbReference type="PANTHER" id="PTHR43744">
    <property type="entry name" value="ABC TRANSPORTER PERMEASE PROTEIN MG189-RELATED-RELATED"/>
    <property type="match status" value="1"/>
</dbReference>
<keyword evidence="2" id="KW-0813">Transport</keyword>
<gene>
    <name evidence="9" type="ORF">LCGC14_2221420</name>
</gene>
<dbReference type="InterPro" id="IPR000515">
    <property type="entry name" value="MetI-like"/>
</dbReference>
<dbReference type="PANTHER" id="PTHR43744:SF8">
    <property type="entry name" value="SN-GLYCEROL-3-PHOSPHATE TRANSPORT SYSTEM PERMEASE PROTEIN UGPE"/>
    <property type="match status" value="1"/>
</dbReference>
<evidence type="ECO:0000256" key="1">
    <source>
        <dbReference type="ARBA" id="ARBA00004651"/>
    </source>
</evidence>
<dbReference type="Pfam" id="PF00528">
    <property type="entry name" value="BPD_transp_1"/>
    <property type="match status" value="1"/>
</dbReference>
<dbReference type="GO" id="GO:0055085">
    <property type="term" value="P:transmembrane transport"/>
    <property type="evidence" value="ECO:0007669"/>
    <property type="project" value="InterPro"/>
</dbReference>
<evidence type="ECO:0000256" key="4">
    <source>
        <dbReference type="ARBA" id="ARBA00022692"/>
    </source>
</evidence>
<evidence type="ECO:0000256" key="3">
    <source>
        <dbReference type="ARBA" id="ARBA00022475"/>
    </source>
</evidence>
<comment type="subcellular location">
    <subcellularLocation>
        <location evidence="1">Cell membrane</location>
        <topology evidence="1">Multi-pass membrane protein</topology>
    </subcellularLocation>
</comment>
<evidence type="ECO:0000256" key="5">
    <source>
        <dbReference type="ARBA" id="ARBA00022989"/>
    </source>
</evidence>
<sequence>MRSFESKKGERVVRILTYLVLSVIAFSIIYPIFWLTQTAFKTNTEIFRAPFALPSSFYPHNFKEAWGMANFTRLFLNSTIATVSGVFVVLILTALAAYAFVRFDFKGKKILMLYFLLGLMIPPHMLMVPSFKLMSMLHLRNTLFSLVLTYSSWICFGIFFLRAYFFSIPAEIIDAACLDGCSEFRIFSQIVMPISAPGLTTVIVFYFVWMWNDFLFPLIYLQKESVRTVTLGLMNFAGKYTSYWSLQAASLSIALWPPLIFYIIFRNRIQKGLAEGAIKF</sequence>
<feature type="transmembrane region" description="Helical" evidence="7">
    <location>
        <begin position="186"/>
        <end position="209"/>
    </location>
</feature>
<dbReference type="GO" id="GO:0005886">
    <property type="term" value="C:plasma membrane"/>
    <property type="evidence" value="ECO:0007669"/>
    <property type="project" value="UniProtKB-SubCell"/>
</dbReference>
<evidence type="ECO:0000256" key="6">
    <source>
        <dbReference type="ARBA" id="ARBA00023136"/>
    </source>
</evidence>